<sequence length="305" mass="34229">KNRKHGLKVKKSESDPTSGMKMSTPKVENVQNRSGAGSNDHPRWERDTTTEYRSVPGGTGFDGDGAFISSTANSTRGSNYSSIQAIQDKHSRLRKETKPTGPGGEGNTLFDTLRDAIYAEVASVISQNESRPHFLLELFRDMQQIDSDFMRQRTLYSIQELLKSNLKDSTAASPSLHPWNKAVPNTFDTANSEQTPSESVTSEDDEDLKLTRLQEEIEAAGRNQLDRMTRIGAFRNFQYEYLPANNHSYLSTPTNGGEESPFFQDTLGETVIEFDSLKRDGDQDHQSSHEDLNRRNNRNQTSDGK</sequence>
<gene>
    <name evidence="3" type="primary">ORF42429</name>
</gene>
<dbReference type="Pfam" id="PF15717">
    <property type="entry name" value="PCM1_C"/>
    <property type="match status" value="1"/>
</dbReference>
<feature type="compositionally biased region" description="Basic and acidic residues" evidence="1">
    <location>
        <begin position="277"/>
        <end position="294"/>
    </location>
</feature>
<dbReference type="EMBL" id="HACG01014635">
    <property type="protein sequence ID" value="CEK61500.1"/>
    <property type="molecule type" value="Transcribed_RNA"/>
</dbReference>
<dbReference type="GO" id="GO:0036064">
    <property type="term" value="C:ciliary basal body"/>
    <property type="evidence" value="ECO:0007669"/>
    <property type="project" value="TreeGrafter"/>
</dbReference>
<dbReference type="PANTHER" id="PTHR14164">
    <property type="entry name" value="PERICENTRIOLAR MATERIAL 1-RELATED"/>
    <property type="match status" value="1"/>
</dbReference>
<feature type="region of interest" description="Disordered" evidence="1">
    <location>
        <begin position="169"/>
        <end position="206"/>
    </location>
</feature>
<proteinExistence type="predicted"/>
<feature type="compositionally biased region" description="Polar residues" evidence="1">
    <location>
        <begin position="186"/>
        <end position="200"/>
    </location>
</feature>
<feature type="compositionally biased region" description="Basic and acidic residues" evidence="1">
    <location>
        <begin position="87"/>
        <end position="98"/>
    </location>
</feature>
<feature type="compositionally biased region" description="Polar residues" evidence="1">
    <location>
        <begin position="68"/>
        <end position="85"/>
    </location>
</feature>
<organism evidence="3">
    <name type="scientific">Arion vulgaris</name>
    <dbReference type="NCBI Taxonomy" id="1028688"/>
    <lineage>
        <taxon>Eukaryota</taxon>
        <taxon>Metazoa</taxon>
        <taxon>Spiralia</taxon>
        <taxon>Lophotrochozoa</taxon>
        <taxon>Mollusca</taxon>
        <taxon>Gastropoda</taxon>
        <taxon>Heterobranchia</taxon>
        <taxon>Euthyneura</taxon>
        <taxon>Panpulmonata</taxon>
        <taxon>Eupulmonata</taxon>
        <taxon>Stylommatophora</taxon>
        <taxon>Helicina</taxon>
        <taxon>Arionoidea</taxon>
        <taxon>Arionidae</taxon>
        <taxon>Arion</taxon>
    </lineage>
</organism>
<name>A0A0B6Z1E3_9EUPU</name>
<feature type="region of interest" description="Disordered" evidence="1">
    <location>
        <begin position="1"/>
        <end position="108"/>
    </location>
</feature>
<reference evidence="3" key="1">
    <citation type="submission" date="2014-12" db="EMBL/GenBank/DDBJ databases">
        <title>Insight into the proteome of Arion vulgaris.</title>
        <authorList>
            <person name="Aradska J."/>
            <person name="Bulat T."/>
            <person name="Smidak R."/>
            <person name="Sarate P."/>
            <person name="Gangsoo J."/>
            <person name="Sialana F."/>
            <person name="Bilban M."/>
            <person name="Lubec G."/>
        </authorList>
    </citation>
    <scope>NUCLEOTIDE SEQUENCE</scope>
    <source>
        <tissue evidence="3">Skin</tissue>
    </source>
</reference>
<dbReference type="AlphaFoldDB" id="A0A0B6Z1E3"/>
<dbReference type="PANTHER" id="PTHR14164:SF12">
    <property type="entry name" value="PERICENTRIOLAR MATERIAL 1 PROTEIN"/>
    <property type="match status" value="1"/>
</dbReference>
<dbReference type="GO" id="GO:0034451">
    <property type="term" value="C:centriolar satellite"/>
    <property type="evidence" value="ECO:0007669"/>
    <property type="project" value="TreeGrafter"/>
</dbReference>
<dbReference type="InterPro" id="IPR031446">
    <property type="entry name" value="PCM1_C"/>
</dbReference>
<feature type="region of interest" description="Disordered" evidence="1">
    <location>
        <begin position="277"/>
        <end position="305"/>
    </location>
</feature>
<feature type="compositionally biased region" description="Basic and acidic residues" evidence="1">
    <location>
        <begin position="40"/>
        <end position="50"/>
    </location>
</feature>
<dbReference type="InterPro" id="IPR024138">
    <property type="entry name" value="Pericentriolar_Pcm1"/>
</dbReference>
<accession>A0A0B6Z1E3</accession>
<evidence type="ECO:0000256" key="1">
    <source>
        <dbReference type="SAM" id="MobiDB-lite"/>
    </source>
</evidence>
<evidence type="ECO:0000259" key="2">
    <source>
        <dbReference type="Pfam" id="PF15717"/>
    </source>
</evidence>
<dbReference type="GO" id="GO:1905515">
    <property type="term" value="P:non-motile cilium assembly"/>
    <property type="evidence" value="ECO:0007669"/>
    <property type="project" value="TreeGrafter"/>
</dbReference>
<dbReference type="GO" id="GO:0034454">
    <property type="term" value="P:microtubule anchoring at centrosome"/>
    <property type="evidence" value="ECO:0007669"/>
    <property type="project" value="InterPro"/>
</dbReference>
<feature type="domain" description="Pericentriolar material 1 protein C-terminal" evidence="2">
    <location>
        <begin position="108"/>
        <end position="276"/>
    </location>
</feature>
<protein>
    <recommendedName>
        <fullName evidence="2">Pericentriolar material 1 protein C-terminal domain-containing protein</fullName>
    </recommendedName>
</protein>
<feature type="non-terminal residue" evidence="3">
    <location>
        <position position="305"/>
    </location>
</feature>
<feature type="non-terminal residue" evidence="3">
    <location>
        <position position="1"/>
    </location>
</feature>
<evidence type="ECO:0000313" key="3">
    <source>
        <dbReference type="EMBL" id="CEK61500.1"/>
    </source>
</evidence>
<dbReference type="GO" id="GO:0071539">
    <property type="term" value="P:protein localization to centrosome"/>
    <property type="evidence" value="ECO:0007669"/>
    <property type="project" value="InterPro"/>
</dbReference>